<dbReference type="InterPro" id="IPR011991">
    <property type="entry name" value="ArsR-like_HTH"/>
</dbReference>
<dbReference type="GO" id="GO:0003700">
    <property type="term" value="F:DNA-binding transcription factor activity"/>
    <property type="evidence" value="ECO:0007669"/>
    <property type="project" value="InterPro"/>
</dbReference>
<gene>
    <name evidence="6" type="primary">marR6</name>
    <name evidence="6" type="ordered locus">CRES_0320</name>
</gene>
<accession>F8DXD8</accession>
<dbReference type="Gene3D" id="1.10.10.10">
    <property type="entry name" value="Winged helix-like DNA-binding domain superfamily/Winged helix DNA-binding domain"/>
    <property type="match status" value="1"/>
</dbReference>
<dbReference type="Proteomes" id="UP000000492">
    <property type="component" value="Chromosome"/>
</dbReference>
<feature type="compositionally biased region" description="Basic and acidic residues" evidence="4">
    <location>
        <begin position="1"/>
        <end position="10"/>
    </location>
</feature>
<dbReference type="SMART" id="SM00347">
    <property type="entry name" value="HTH_MARR"/>
    <property type="match status" value="1"/>
</dbReference>
<dbReference type="PANTHER" id="PTHR33164:SF43">
    <property type="entry name" value="HTH-TYPE TRANSCRIPTIONAL REPRESSOR YETL"/>
    <property type="match status" value="1"/>
</dbReference>
<dbReference type="OrthoDB" id="69852at2"/>
<dbReference type="HOGENOM" id="CLU_083287_15_1_11"/>
<dbReference type="STRING" id="662755.CRES_0320"/>
<evidence type="ECO:0000256" key="3">
    <source>
        <dbReference type="ARBA" id="ARBA00023163"/>
    </source>
</evidence>
<feature type="domain" description="HTH marR-type" evidence="5">
    <location>
        <begin position="25"/>
        <end position="159"/>
    </location>
</feature>
<dbReference type="EMBL" id="CP002857">
    <property type="protein sequence ID" value="AEI08683.1"/>
    <property type="molecule type" value="Genomic_DNA"/>
</dbReference>
<keyword evidence="3" id="KW-0804">Transcription</keyword>
<dbReference type="InterPro" id="IPR000835">
    <property type="entry name" value="HTH_MarR-typ"/>
</dbReference>
<dbReference type="eggNOG" id="COG1846">
    <property type="taxonomic scope" value="Bacteria"/>
</dbReference>
<dbReference type="CDD" id="cd00090">
    <property type="entry name" value="HTH_ARSR"/>
    <property type="match status" value="1"/>
</dbReference>
<keyword evidence="2 6" id="KW-0238">DNA-binding</keyword>
<protein>
    <submittedName>
        <fullName evidence="6">MarR DNA-binding transcription regulator</fullName>
    </submittedName>
</protein>
<dbReference type="InterPro" id="IPR039422">
    <property type="entry name" value="MarR/SlyA-like"/>
</dbReference>
<sequence>MVENKDRQESSAETVANHSLGGQDGSELAILARDAIRKGVHMMRILHSNAELTINQTSTLNQLKEGPRPMALMAKLSGVSQPSMSQHASALEALGYIQRSRAPEDGRAVILSITDSGREAVDRANEIRNSSLQEFFTMLNAEDRGKLFDGLQILERLAEKAIQRSSA</sequence>
<keyword evidence="7" id="KW-1185">Reference proteome</keyword>
<dbReference type="RefSeq" id="WP_013887710.1">
    <property type="nucleotide sequence ID" value="NC_015673.1"/>
</dbReference>
<dbReference type="Pfam" id="PF12802">
    <property type="entry name" value="MarR_2"/>
    <property type="match status" value="1"/>
</dbReference>
<evidence type="ECO:0000259" key="5">
    <source>
        <dbReference type="PROSITE" id="PS50995"/>
    </source>
</evidence>
<dbReference type="GO" id="GO:0003677">
    <property type="term" value="F:DNA binding"/>
    <property type="evidence" value="ECO:0007669"/>
    <property type="project" value="UniProtKB-KW"/>
</dbReference>
<organism evidence="6 7">
    <name type="scientific">Corynebacterium resistens (strain DSM 45100 / JCM 12819 / GTC 2026 / SICGH 158)</name>
    <dbReference type="NCBI Taxonomy" id="662755"/>
    <lineage>
        <taxon>Bacteria</taxon>
        <taxon>Bacillati</taxon>
        <taxon>Actinomycetota</taxon>
        <taxon>Actinomycetes</taxon>
        <taxon>Mycobacteriales</taxon>
        <taxon>Corynebacteriaceae</taxon>
        <taxon>Corynebacterium</taxon>
    </lineage>
</organism>
<dbReference type="GO" id="GO:0006950">
    <property type="term" value="P:response to stress"/>
    <property type="evidence" value="ECO:0007669"/>
    <property type="project" value="TreeGrafter"/>
</dbReference>
<reference evidence="6 7" key="1">
    <citation type="journal article" date="2012" name="BMC Genomics">
        <title>Complete genome sequence, lifestyle, and multi-drug resistance of the human pathogen Corynebacterium resistens DSM 45100 isolated from blood samples of a leukemia patient.</title>
        <authorList>
            <person name="Schroder J."/>
            <person name="Maus I."/>
            <person name="Meyer K."/>
            <person name="Wordemann S."/>
            <person name="Blom J."/>
            <person name="Jaenicke S."/>
            <person name="Schneider J."/>
            <person name="Trost E."/>
            <person name="Tauch A."/>
        </authorList>
    </citation>
    <scope>NUCLEOTIDE SEQUENCE [LARGE SCALE GENOMIC DNA]</scope>
    <source>
        <strain evidence="7">DSM 45100 / JCM 12819 / CCUG 50093 / GTC 2026 / SICGH 158</strain>
    </source>
</reference>
<dbReference type="SUPFAM" id="SSF46785">
    <property type="entry name" value="Winged helix' DNA-binding domain"/>
    <property type="match status" value="1"/>
</dbReference>
<dbReference type="AlphaFoldDB" id="F8DXD8"/>
<dbReference type="PROSITE" id="PS50995">
    <property type="entry name" value="HTH_MARR_2"/>
    <property type="match status" value="1"/>
</dbReference>
<evidence type="ECO:0000313" key="6">
    <source>
        <dbReference type="EMBL" id="AEI08683.1"/>
    </source>
</evidence>
<keyword evidence="1" id="KW-0805">Transcription regulation</keyword>
<evidence type="ECO:0000256" key="4">
    <source>
        <dbReference type="SAM" id="MobiDB-lite"/>
    </source>
</evidence>
<evidence type="ECO:0000256" key="2">
    <source>
        <dbReference type="ARBA" id="ARBA00023125"/>
    </source>
</evidence>
<proteinExistence type="predicted"/>
<name>F8DXD8_CORRG</name>
<dbReference type="InterPro" id="IPR036388">
    <property type="entry name" value="WH-like_DNA-bd_sf"/>
</dbReference>
<feature type="region of interest" description="Disordered" evidence="4">
    <location>
        <begin position="1"/>
        <end position="20"/>
    </location>
</feature>
<dbReference type="PROSITE" id="PS01117">
    <property type="entry name" value="HTH_MARR_1"/>
    <property type="match status" value="1"/>
</dbReference>
<dbReference type="InterPro" id="IPR036390">
    <property type="entry name" value="WH_DNA-bd_sf"/>
</dbReference>
<dbReference type="InterPro" id="IPR023187">
    <property type="entry name" value="Tscrpt_reg_MarR-type_CS"/>
</dbReference>
<dbReference type="KEGG" id="crd:CRES_0320"/>
<dbReference type="PANTHER" id="PTHR33164">
    <property type="entry name" value="TRANSCRIPTIONAL REGULATOR, MARR FAMILY"/>
    <property type="match status" value="1"/>
</dbReference>
<evidence type="ECO:0000256" key="1">
    <source>
        <dbReference type="ARBA" id="ARBA00023015"/>
    </source>
</evidence>
<evidence type="ECO:0000313" key="7">
    <source>
        <dbReference type="Proteomes" id="UP000000492"/>
    </source>
</evidence>